<protein>
    <submittedName>
        <fullName evidence="2">Uncharacterized protein</fullName>
    </submittedName>
</protein>
<feature type="region of interest" description="Disordered" evidence="1">
    <location>
        <begin position="228"/>
        <end position="300"/>
    </location>
</feature>
<organism evidence="2 3">
    <name type="scientific">Plasmodium fragile</name>
    <dbReference type="NCBI Taxonomy" id="5857"/>
    <lineage>
        <taxon>Eukaryota</taxon>
        <taxon>Sar</taxon>
        <taxon>Alveolata</taxon>
        <taxon>Apicomplexa</taxon>
        <taxon>Aconoidasida</taxon>
        <taxon>Haemosporida</taxon>
        <taxon>Plasmodiidae</taxon>
        <taxon>Plasmodium</taxon>
        <taxon>Plasmodium (Plasmodium)</taxon>
    </lineage>
</organism>
<feature type="compositionally biased region" description="Polar residues" evidence="1">
    <location>
        <begin position="228"/>
        <end position="244"/>
    </location>
</feature>
<evidence type="ECO:0000313" key="3">
    <source>
        <dbReference type="Proteomes" id="UP000054561"/>
    </source>
</evidence>
<dbReference type="VEuPathDB" id="PlasmoDB:AK88_02172"/>
<dbReference type="Proteomes" id="UP000054561">
    <property type="component" value="Unassembled WGS sequence"/>
</dbReference>
<keyword evidence="3" id="KW-1185">Reference proteome</keyword>
<evidence type="ECO:0000313" key="2">
    <source>
        <dbReference type="EMBL" id="KJP88225.1"/>
    </source>
</evidence>
<reference evidence="2 3" key="1">
    <citation type="submission" date="2014-03" db="EMBL/GenBank/DDBJ databases">
        <title>The Genome Sequence of Plasmodium fragile nilgiri.</title>
        <authorList>
            <consortium name="The Broad Institute Genomics Platform"/>
            <consortium name="The Broad Institute Genome Sequencing Center for Infectious Disease"/>
            <person name="Neafsey D."/>
            <person name="Duraisingh M."/>
            <person name="Young S.K."/>
            <person name="Zeng Q."/>
            <person name="Gargeya S."/>
            <person name="Abouelleil A."/>
            <person name="Alvarado L."/>
            <person name="Chapman S.B."/>
            <person name="Gainer-Dewar J."/>
            <person name="Goldberg J."/>
            <person name="Griggs A."/>
            <person name="Gujja S."/>
            <person name="Hansen M."/>
            <person name="Howarth C."/>
            <person name="Imamovic A."/>
            <person name="Larimer J."/>
            <person name="Pearson M."/>
            <person name="Poon T.W."/>
            <person name="Priest M."/>
            <person name="Roberts A."/>
            <person name="Saif S."/>
            <person name="Shea T."/>
            <person name="Sykes S."/>
            <person name="Wortman J."/>
            <person name="Nusbaum C."/>
            <person name="Birren B."/>
        </authorList>
    </citation>
    <scope>NUCLEOTIDE SEQUENCE [LARGE SCALE GENOMIC DNA]</scope>
    <source>
        <strain evidence="3">nilgiri</strain>
    </source>
</reference>
<proteinExistence type="predicted"/>
<name>A0A0D9QMC4_PLAFR</name>
<dbReference type="RefSeq" id="XP_012335229.1">
    <property type="nucleotide sequence ID" value="XM_012479806.1"/>
</dbReference>
<dbReference type="GeneID" id="24267486"/>
<sequence>MELGQFVQYMEHMDMVTLGANCDNAYYKYPQHPDGRARKVTRTGDRIMCKLMSGALFFIYKRHMVTGATGTDNNNDERFKEYVRCAILNMFMQFLKASSCKGDWGLWYAWYTMQKEMDESMGGVMKRVNCANEVYQNIQAGGWSMEHKIATWLSRNNKLKDRLGKAGVSNICNWELDKAGHLKRSKGKGDAANTRDMKARNLTKQLTQGIKDIFVDIKNEVTETIQRGLHTQQAPGVQVVQTTSPSPPGRSHEANEESSGSAPAISGANEPATTPPGEQGDEHSSHDASSSGHDGSGTGYCPLGAEGRVIPRFRGIQFSVVKGRAI</sequence>
<dbReference type="AlphaFoldDB" id="A0A0D9QMC4"/>
<accession>A0A0D9QMC4</accession>
<evidence type="ECO:0000256" key="1">
    <source>
        <dbReference type="SAM" id="MobiDB-lite"/>
    </source>
</evidence>
<gene>
    <name evidence="2" type="ORF">AK88_02172</name>
</gene>
<dbReference type="EMBL" id="KQ001664">
    <property type="protein sequence ID" value="KJP88225.1"/>
    <property type="molecule type" value="Genomic_DNA"/>
</dbReference>